<evidence type="ECO:0000313" key="1">
    <source>
        <dbReference type="EMBL" id="QHU15593.1"/>
    </source>
</evidence>
<accession>A0A6C0KE18</accession>
<dbReference type="AlphaFoldDB" id="A0A6C0KE18"/>
<proteinExistence type="predicted"/>
<sequence>MNRSFDYNGTIVAPSHPVRKLKTVKKVVSIDSADRDTSKYYTNGDFVVYLPRTYENVVSIRLMSAEFPPIYDSTSAGALTHSYASGNNVVGSTFSGDTKVTATTYYFFVDVEGLNYSDETVVAANRSTYRDSFMAKIPAVLYGTAPANFIEYNDHSGAESITHFSPALGKLDRMHIRTRTHAQQGNTGFMYWTTDGEVANSNTGVNYTLLFEIEMLDNVFDEFSSFETRISDRA</sequence>
<name>A0A6C0KE18_9ZZZZ</name>
<protein>
    <submittedName>
        <fullName evidence="1">Uncharacterized protein</fullName>
    </submittedName>
</protein>
<reference evidence="1" key="1">
    <citation type="journal article" date="2020" name="Nature">
        <title>Giant virus diversity and host interactions through global metagenomics.</title>
        <authorList>
            <person name="Schulz F."/>
            <person name="Roux S."/>
            <person name="Paez-Espino D."/>
            <person name="Jungbluth S."/>
            <person name="Walsh D.A."/>
            <person name="Denef V.J."/>
            <person name="McMahon K.D."/>
            <person name="Konstantinidis K.T."/>
            <person name="Eloe-Fadrosh E.A."/>
            <person name="Kyrpides N.C."/>
            <person name="Woyke T."/>
        </authorList>
    </citation>
    <scope>NUCLEOTIDE SEQUENCE</scope>
    <source>
        <strain evidence="1">GVMAG-S-3300002307-41</strain>
    </source>
</reference>
<organism evidence="1">
    <name type="scientific">viral metagenome</name>
    <dbReference type="NCBI Taxonomy" id="1070528"/>
    <lineage>
        <taxon>unclassified sequences</taxon>
        <taxon>metagenomes</taxon>
        <taxon>organismal metagenomes</taxon>
    </lineage>
</organism>
<dbReference type="EMBL" id="MN740866">
    <property type="protein sequence ID" value="QHU15593.1"/>
    <property type="molecule type" value="Genomic_DNA"/>
</dbReference>